<sequence>MVMRNILSDLCGIVHPLPDHPGEDAPDGALDVFSDQTADVEHDRERLRGNMEAAWDGADVDPLLGEISDARAEIRAAEHRLRLLIAYGREFVEPRPYTLDTLAQAAGMSVSGVRTAYDDEEIVEVARRIGAKLRRRDQADADGTSS</sequence>
<dbReference type="KEGG" id="acad:UA74_15150"/>
<protein>
    <submittedName>
        <fullName evidence="1">Uncharacterized protein</fullName>
    </submittedName>
</protein>
<evidence type="ECO:0000313" key="2">
    <source>
        <dbReference type="Proteomes" id="UP000185511"/>
    </source>
</evidence>
<proteinExistence type="predicted"/>
<reference evidence="2" key="1">
    <citation type="submission" date="2016-06" db="EMBL/GenBank/DDBJ databases">
        <title>Complete genome sequence of Actinoalloteichus fjordicus DSM 46855 (=ADI127-17), type strain of the new species Actinoalloteichus fjordicus.</title>
        <authorList>
            <person name="Ruckert C."/>
            <person name="Nouioui I."/>
            <person name="Willmese J."/>
            <person name="van Wezel G."/>
            <person name="Klenk H.-P."/>
            <person name="Kalinowski J."/>
            <person name="Zotchev S.B."/>
        </authorList>
    </citation>
    <scope>NUCLEOTIDE SEQUENCE [LARGE SCALE GENOMIC DNA]</scope>
    <source>
        <strain evidence="2">ADI127-7</strain>
    </source>
</reference>
<accession>A0AAC9PSF3</accession>
<gene>
    <name evidence="1" type="ORF">UA74_15150</name>
</gene>
<dbReference type="EMBL" id="CP016076">
    <property type="protein sequence ID" value="APU15083.1"/>
    <property type="molecule type" value="Genomic_DNA"/>
</dbReference>
<evidence type="ECO:0000313" key="1">
    <source>
        <dbReference type="EMBL" id="APU15083.1"/>
    </source>
</evidence>
<keyword evidence="2" id="KW-1185">Reference proteome</keyword>
<organism evidence="1 2">
    <name type="scientific">Actinoalloteichus fjordicus</name>
    <dbReference type="NCBI Taxonomy" id="1612552"/>
    <lineage>
        <taxon>Bacteria</taxon>
        <taxon>Bacillati</taxon>
        <taxon>Actinomycetota</taxon>
        <taxon>Actinomycetes</taxon>
        <taxon>Pseudonocardiales</taxon>
        <taxon>Pseudonocardiaceae</taxon>
        <taxon>Actinoalloteichus</taxon>
    </lineage>
</organism>
<dbReference type="AlphaFoldDB" id="A0AAC9PSF3"/>
<dbReference type="Proteomes" id="UP000185511">
    <property type="component" value="Chromosome"/>
</dbReference>
<name>A0AAC9PSF3_9PSEU</name>
<dbReference type="RefSeq" id="WP_075740891.1">
    <property type="nucleotide sequence ID" value="NZ_CP016076.1"/>
</dbReference>